<reference evidence="2 3" key="1">
    <citation type="journal article" date="2017" name="Gigascience">
        <title>Genome sequence of the small brown planthopper, Laodelphax striatellus.</title>
        <authorList>
            <person name="Zhu J."/>
            <person name="Jiang F."/>
            <person name="Wang X."/>
            <person name="Yang P."/>
            <person name="Bao Y."/>
            <person name="Zhao W."/>
            <person name="Wang W."/>
            <person name="Lu H."/>
            <person name="Wang Q."/>
            <person name="Cui N."/>
            <person name="Li J."/>
            <person name="Chen X."/>
            <person name="Luo L."/>
            <person name="Yu J."/>
            <person name="Kang L."/>
            <person name="Cui F."/>
        </authorList>
    </citation>
    <scope>NUCLEOTIDE SEQUENCE [LARGE SCALE GENOMIC DNA]</scope>
    <source>
        <strain evidence="2">Lst14</strain>
    </source>
</reference>
<sequence length="142" mass="16511">MQVNKEEMTNKLAQTNSKVSQLEVKLNQARISGEIAAIPEVQNVSHLMQSLGKFDNTPRYLQAKPFVEQLRVIQDLAPTSWPVWRFKLSTLLMGNHYFFFMEEHTNSHIRRFHQGFPESILECRQATGIVVRNYIQPVQLQV</sequence>
<comment type="caution">
    <text evidence="2">The sequence shown here is derived from an EMBL/GenBank/DDBJ whole genome shotgun (WGS) entry which is preliminary data.</text>
</comment>
<feature type="coiled-coil region" evidence="1">
    <location>
        <begin position="5"/>
        <end position="32"/>
    </location>
</feature>
<accession>A0A482XAE6</accession>
<evidence type="ECO:0000313" key="3">
    <source>
        <dbReference type="Proteomes" id="UP000291343"/>
    </source>
</evidence>
<gene>
    <name evidence="2" type="ORF">LSTR_LSTR004247</name>
</gene>
<dbReference type="OrthoDB" id="10638976at2759"/>
<evidence type="ECO:0000313" key="2">
    <source>
        <dbReference type="EMBL" id="RZF42945.1"/>
    </source>
</evidence>
<dbReference type="Proteomes" id="UP000291343">
    <property type="component" value="Unassembled WGS sequence"/>
</dbReference>
<dbReference type="EMBL" id="QKKF02013687">
    <property type="protein sequence ID" value="RZF42945.1"/>
    <property type="molecule type" value="Genomic_DNA"/>
</dbReference>
<organism evidence="2 3">
    <name type="scientific">Laodelphax striatellus</name>
    <name type="common">Small brown planthopper</name>
    <name type="synonym">Delphax striatella</name>
    <dbReference type="NCBI Taxonomy" id="195883"/>
    <lineage>
        <taxon>Eukaryota</taxon>
        <taxon>Metazoa</taxon>
        <taxon>Ecdysozoa</taxon>
        <taxon>Arthropoda</taxon>
        <taxon>Hexapoda</taxon>
        <taxon>Insecta</taxon>
        <taxon>Pterygota</taxon>
        <taxon>Neoptera</taxon>
        <taxon>Paraneoptera</taxon>
        <taxon>Hemiptera</taxon>
        <taxon>Auchenorrhyncha</taxon>
        <taxon>Fulgoroidea</taxon>
        <taxon>Delphacidae</taxon>
        <taxon>Criomorphinae</taxon>
        <taxon>Laodelphax</taxon>
    </lineage>
</organism>
<name>A0A482XAE6_LAOST</name>
<dbReference type="InParanoid" id="A0A482XAE6"/>
<keyword evidence="3" id="KW-1185">Reference proteome</keyword>
<proteinExistence type="predicted"/>
<keyword evidence="1" id="KW-0175">Coiled coil</keyword>
<dbReference type="AlphaFoldDB" id="A0A482XAE6"/>
<protein>
    <submittedName>
        <fullName evidence="2">Uncharacterized protein</fullName>
    </submittedName>
</protein>
<evidence type="ECO:0000256" key="1">
    <source>
        <dbReference type="SAM" id="Coils"/>
    </source>
</evidence>